<feature type="region of interest" description="Disordered" evidence="1">
    <location>
        <begin position="1"/>
        <end position="56"/>
    </location>
</feature>
<keyword evidence="4" id="KW-1185">Reference proteome</keyword>
<evidence type="ECO:0000256" key="1">
    <source>
        <dbReference type="SAM" id="MobiDB-lite"/>
    </source>
</evidence>
<name>A0ABP6Z952_9ACTN</name>
<reference evidence="4" key="1">
    <citation type="journal article" date="2019" name="Int. J. Syst. Evol. Microbiol.">
        <title>The Global Catalogue of Microorganisms (GCM) 10K type strain sequencing project: providing services to taxonomists for standard genome sequencing and annotation.</title>
        <authorList>
            <consortium name="The Broad Institute Genomics Platform"/>
            <consortium name="The Broad Institute Genome Sequencing Center for Infectious Disease"/>
            <person name="Wu L."/>
            <person name="Ma J."/>
        </authorList>
    </citation>
    <scope>NUCLEOTIDE SEQUENCE [LARGE SCALE GENOMIC DNA]</scope>
    <source>
        <strain evidence="4">JCM 16902</strain>
    </source>
</reference>
<sequence>MHDHESLQDGTPRTRRRPPAGTEGPGAESPVMPALQRATTRGVLRSGGRPLDEATRTDMESRLGADFSDVRIHDNSAARRSAAQIQARAYTSGNHVVIGEGGEDRHTLAHELTHVIQQRQGPVAGTDHGGGLRISDPSDRFERAAEANAHRALSGRPPMNAEPTAVQRVSPDMPLQRMVDNRGGTEEIFKAFFQPTVSDNDYYYFYHGTAADNLLESSTQVRGSVVTTKGIGTEGLDPNLGGSSLGAAGYESSVARDSQGATKFGTDPNLAMTYSANIAREGARRPGVLLEVRVRKEELQRLWTRRIQVGQPDPYWGRENGGADSQHSVTSPIDPQVLSPNADLARLSEGGPIYAVQTNMRIPAHDIKIIGFHVSAGQEMDERRYAAAMKYDMIVDEIGGNYPSDPWITAHPHP</sequence>
<dbReference type="Pfam" id="PF13699">
    <property type="entry name" value="eCIS_core"/>
    <property type="match status" value="1"/>
</dbReference>
<proteinExistence type="predicted"/>
<evidence type="ECO:0000313" key="4">
    <source>
        <dbReference type="Proteomes" id="UP001501074"/>
    </source>
</evidence>
<accession>A0ABP6Z952</accession>
<feature type="domain" description="eCIS core" evidence="2">
    <location>
        <begin position="50"/>
        <end position="121"/>
    </location>
</feature>
<feature type="compositionally biased region" description="Low complexity" evidence="1">
    <location>
        <begin position="19"/>
        <end position="28"/>
    </location>
</feature>
<evidence type="ECO:0000259" key="2">
    <source>
        <dbReference type="Pfam" id="PF13699"/>
    </source>
</evidence>
<gene>
    <name evidence="3" type="ORF">GCM10022223_17230</name>
</gene>
<comment type="caution">
    <text evidence="3">The sequence shown here is derived from an EMBL/GenBank/DDBJ whole genome shotgun (WGS) entry which is preliminary data.</text>
</comment>
<organism evidence="3 4">
    <name type="scientific">Kineosporia mesophila</name>
    <dbReference type="NCBI Taxonomy" id="566012"/>
    <lineage>
        <taxon>Bacteria</taxon>
        <taxon>Bacillati</taxon>
        <taxon>Actinomycetota</taxon>
        <taxon>Actinomycetes</taxon>
        <taxon>Kineosporiales</taxon>
        <taxon>Kineosporiaceae</taxon>
        <taxon>Kineosporia</taxon>
    </lineage>
</organism>
<evidence type="ECO:0000313" key="3">
    <source>
        <dbReference type="EMBL" id="GAA3602031.1"/>
    </source>
</evidence>
<dbReference type="EMBL" id="BAAAZO010000002">
    <property type="protein sequence ID" value="GAA3602031.1"/>
    <property type="molecule type" value="Genomic_DNA"/>
</dbReference>
<dbReference type="Proteomes" id="UP001501074">
    <property type="component" value="Unassembled WGS sequence"/>
</dbReference>
<protein>
    <recommendedName>
        <fullName evidence="2">eCIS core domain-containing protein</fullName>
    </recommendedName>
</protein>
<dbReference type="InterPro" id="IPR025295">
    <property type="entry name" value="eCIS_core_dom"/>
</dbReference>